<proteinExistence type="predicted"/>
<dbReference type="GO" id="GO:0000400">
    <property type="term" value="F:four-way junction DNA binding"/>
    <property type="evidence" value="ECO:0007669"/>
    <property type="project" value="TreeGrafter"/>
</dbReference>
<dbReference type="Pfam" id="PF08423">
    <property type="entry name" value="Rad51"/>
    <property type="match status" value="1"/>
</dbReference>
<evidence type="ECO:0000313" key="4">
    <source>
        <dbReference type="Proteomes" id="UP000036681"/>
    </source>
</evidence>
<evidence type="ECO:0000256" key="1">
    <source>
        <dbReference type="ARBA" id="ARBA00004123"/>
    </source>
</evidence>
<dbReference type="InterPro" id="IPR013632">
    <property type="entry name" value="Rad51_C"/>
</dbReference>
<dbReference type="GO" id="GO:0033063">
    <property type="term" value="C:Rad51B-Rad51C-Rad51D-XRCC2 complex"/>
    <property type="evidence" value="ECO:0007669"/>
    <property type="project" value="TreeGrafter"/>
</dbReference>
<dbReference type="InterPro" id="IPR027417">
    <property type="entry name" value="P-loop_NTPase"/>
</dbReference>
<dbReference type="GO" id="GO:0005524">
    <property type="term" value="F:ATP binding"/>
    <property type="evidence" value="ECO:0007669"/>
    <property type="project" value="InterPro"/>
</dbReference>
<sequence length="284" mass="31653">MNRGQDCVYEQESAFDLFVNQNAAWLRLRCGCMDVDDILQGGILKGELTELVGSIAVGKTQMCLSLTASILLEKESASSYVIYLDTNGSFRSSRLLQVLIARGNSVENAKKLLQRVLVGRIYDASDLKKALIAAEKVGKEIALLIIDSIGAALAETALTYLEGGKEVQEHIISMLHRLARSLGCAIVTTNHLVYWKDCPTPSLGRKWNSAVHSRLLMAKLPESYYIQLIQSKRYKLTAQRAYYRIDESGICPMLPNEIAEQTQKTQSIVNENWETIMQSCSQID</sequence>
<dbReference type="Gene3D" id="3.40.50.300">
    <property type="entry name" value="P-loop containing nucleotide triphosphate hydrolases"/>
    <property type="match status" value="1"/>
</dbReference>
<dbReference type="GO" id="GO:0042148">
    <property type="term" value="P:DNA strand invasion"/>
    <property type="evidence" value="ECO:0007669"/>
    <property type="project" value="TreeGrafter"/>
</dbReference>
<dbReference type="WBParaSite" id="ALUE_0001097001-mRNA-1">
    <property type="protein sequence ID" value="ALUE_0001097001-mRNA-1"/>
    <property type="gene ID" value="ALUE_0001097001"/>
</dbReference>
<comment type="subcellular location">
    <subcellularLocation>
        <location evidence="1">Nucleus</location>
    </subcellularLocation>
</comment>
<feature type="domain" description="RecA family profile 1" evidence="3">
    <location>
        <begin position="24"/>
        <end position="192"/>
    </location>
</feature>
<name>A0A0M3I311_ASCLU</name>
<dbReference type="GO" id="GO:0003697">
    <property type="term" value="F:single-stranded DNA binding"/>
    <property type="evidence" value="ECO:0007669"/>
    <property type="project" value="TreeGrafter"/>
</dbReference>
<dbReference type="GO" id="GO:0140664">
    <property type="term" value="F:ATP-dependent DNA damage sensor activity"/>
    <property type="evidence" value="ECO:0007669"/>
    <property type="project" value="InterPro"/>
</dbReference>
<dbReference type="PANTHER" id="PTHR46457:SF1">
    <property type="entry name" value="DNA REPAIR PROTEIN RAD51 HOMOLOG 4"/>
    <property type="match status" value="1"/>
</dbReference>
<keyword evidence="2" id="KW-0539">Nucleus</keyword>
<dbReference type="PANTHER" id="PTHR46457">
    <property type="entry name" value="DNA REPAIR PROTEIN RAD51 HOMOLOG 4"/>
    <property type="match status" value="1"/>
</dbReference>
<dbReference type="GO" id="GO:0000723">
    <property type="term" value="P:telomere maintenance"/>
    <property type="evidence" value="ECO:0007669"/>
    <property type="project" value="TreeGrafter"/>
</dbReference>
<accession>A0A0M3I311</accession>
<evidence type="ECO:0000256" key="2">
    <source>
        <dbReference type="ARBA" id="ARBA00023242"/>
    </source>
</evidence>
<protein>
    <submittedName>
        <fullName evidence="5">RECA_2 domain-containing protein</fullName>
    </submittedName>
</protein>
<reference evidence="5" key="1">
    <citation type="submission" date="2016-05" db="UniProtKB">
        <authorList>
            <consortium name="WormBaseParasite"/>
        </authorList>
    </citation>
    <scope>IDENTIFICATION</scope>
</reference>
<dbReference type="GO" id="GO:0000724">
    <property type="term" value="P:double-strand break repair via homologous recombination"/>
    <property type="evidence" value="ECO:0007669"/>
    <property type="project" value="TreeGrafter"/>
</dbReference>
<dbReference type="GO" id="GO:0005657">
    <property type="term" value="C:replication fork"/>
    <property type="evidence" value="ECO:0007669"/>
    <property type="project" value="TreeGrafter"/>
</dbReference>
<evidence type="ECO:0000313" key="5">
    <source>
        <dbReference type="WBParaSite" id="ALUE_0001097001-mRNA-1"/>
    </source>
</evidence>
<dbReference type="PROSITE" id="PS50162">
    <property type="entry name" value="RECA_2"/>
    <property type="match status" value="1"/>
</dbReference>
<organism evidence="4 5">
    <name type="scientific">Ascaris lumbricoides</name>
    <name type="common">Giant roundworm</name>
    <dbReference type="NCBI Taxonomy" id="6252"/>
    <lineage>
        <taxon>Eukaryota</taxon>
        <taxon>Metazoa</taxon>
        <taxon>Ecdysozoa</taxon>
        <taxon>Nematoda</taxon>
        <taxon>Chromadorea</taxon>
        <taxon>Rhabditida</taxon>
        <taxon>Spirurina</taxon>
        <taxon>Ascaridomorpha</taxon>
        <taxon>Ascaridoidea</taxon>
        <taxon>Ascarididae</taxon>
        <taxon>Ascaris</taxon>
    </lineage>
</organism>
<evidence type="ECO:0000259" key="3">
    <source>
        <dbReference type="PROSITE" id="PS50162"/>
    </source>
</evidence>
<dbReference type="GO" id="GO:0007131">
    <property type="term" value="P:reciprocal meiotic recombination"/>
    <property type="evidence" value="ECO:0007669"/>
    <property type="project" value="TreeGrafter"/>
</dbReference>
<dbReference type="AlphaFoldDB" id="A0A0M3I311"/>
<dbReference type="SUPFAM" id="SSF52540">
    <property type="entry name" value="P-loop containing nucleoside triphosphate hydrolases"/>
    <property type="match status" value="1"/>
</dbReference>
<dbReference type="InterPro" id="IPR051988">
    <property type="entry name" value="HRR_RAD51_Paralog"/>
</dbReference>
<dbReference type="GO" id="GO:0005815">
    <property type="term" value="C:microtubule organizing center"/>
    <property type="evidence" value="ECO:0007669"/>
    <property type="project" value="TreeGrafter"/>
</dbReference>
<dbReference type="InterPro" id="IPR020588">
    <property type="entry name" value="RecA_ATP-bd"/>
</dbReference>
<keyword evidence="4" id="KW-1185">Reference proteome</keyword>
<dbReference type="Proteomes" id="UP000036681">
    <property type="component" value="Unplaced"/>
</dbReference>